<dbReference type="PANTHER" id="PTHR43785">
    <property type="entry name" value="GAMMA-GLUTAMYLPUTRESCINE SYNTHETASE"/>
    <property type="match status" value="1"/>
</dbReference>
<keyword evidence="5" id="KW-0067">ATP-binding</keyword>
<evidence type="ECO:0000256" key="2">
    <source>
        <dbReference type="ARBA" id="ARBA00009897"/>
    </source>
</evidence>
<keyword evidence="4" id="KW-0547">Nucleotide-binding</keyword>
<name>A0ABU6KDM4_9BACI</name>
<dbReference type="GO" id="GO:0016874">
    <property type="term" value="F:ligase activity"/>
    <property type="evidence" value="ECO:0007669"/>
    <property type="project" value="UniProtKB-KW"/>
</dbReference>
<reference evidence="11 12" key="1">
    <citation type="journal article" date="2024" name="Int. J. Syst. Evol. Microbiol.">
        <title>Virgibacillus tibetensis sp. nov., isolated from salt lake on the Tibetan Plateau of China.</title>
        <authorList>
            <person name="Phurbu D."/>
            <person name="Liu Z.-X."/>
            <person name="Wang R."/>
            <person name="Zheng Y.-Y."/>
            <person name="Liu H.-C."/>
            <person name="Zhou Y.-G."/>
            <person name="Yu Y.-J."/>
            <person name="Li A.-H."/>
        </authorList>
    </citation>
    <scope>NUCLEOTIDE SEQUENCE [LARGE SCALE GENOMIC DNA]</scope>
    <source>
        <strain evidence="11 12">C22-A2</strain>
    </source>
</reference>
<dbReference type="SMART" id="SM01230">
    <property type="entry name" value="Gln-synt_C"/>
    <property type="match status" value="1"/>
</dbReference>
<gene>
    <name evidence="11" type="ORF">QGM71_06920</name>
</gene>
<dbReference type="PROSITE" id="PS51986">
    <property type="entry name" value="GS_BETA_GRASP"/>
    <property type="match status" value="1"/>
</dbReference>
<comment type="caution">
    <text evidence="11">The sequence shown here is derived from an EMBL/GenBank/DDBJ whole genome shotgun (WGS) entry which is preliminary data.</text>
</comment>
<dbReference type="Gene3D" id="3.30.590.10">
    <property type="entry name" value="Glutamine synthetase/guanido kinase, catalytic domain"/>
    <property type="match status" value="1"/>
</dbReference>
<feature type="domain" description="GS beta-grasp" evidence="9">
    <location>
        <begin position="20"/>
        <end position="112"/>
    </location>
</feature>
<dbReference type="PANTHER" id="PTHR43785:SF12">
    <property type="entry name" value="TYPE-1 GLUTAMINE SYNTHETASE 2"/>
    <property type="match status" value="1"/>
</dbReference>
<evidence type="ECO:0000259" key="9">
    <source>
        <dbReference type="PROSITE" id="PS51986"/>
    </source>
</evidence>
<dbReference type="InterPro" id="IPR008147">
    <property type="entry name" value="Gln_synt_N"/>
</dbReference>
<dbReference type="SUPFAM" id="SSF54368">
    <property type="entry name" value="Glutamine synthetase, N-terminal domain"/>
    <property type="match status" value="1"/>
</dbReference>
<evidence type="ECO:0000259" key="10">
    <source>
        <dbReference type="PROSITE" id="PS51987"/>
    </source>
</evidence>
<evidence type="ECO:0000256" key="8">
    <source>
        <dbReference type="RuleBase" id="RU000384"/>
    </source>
</evidence>
<dbReference type="PROSITE" id="PS51987">
    <property type="entry name" value="GS_CATALYTIC"/>
    <property type="match status" value="1"/>
</dbReference>
<evidence type="ECO:0000256" key="7">
    <source>
        <dbReference type="PROSITE-ProRule" id="PRU01330"/>
    </source>
</evidence>
<dbReference type="Gene3D" id="3.10.20.70">
    <property type="entry name" value="Glutamine synthetase, N-terminal domain"/>
    <property type="match status" value="1"/>
</dbReference>
<organism evidence="11 12">
    <name type="scientific">Virgibacillus tibetensis</name>
    <dbReference type="NCBI Taxonomy" id="3042313"/>
    <lineage>
        <taxon>Bacteria</taxon>
        <taxon>Bacillati</taxon>
        <taxon>Bacillota</taxon>
        <taxon>Bacilli</taxon>
        <taxon>Bacillales</taxon>
        <taxon>Bacillaceae</taxon>
        <taxon>Virgibacillus</taxon>
    </lineage>
</organism>
<dbReference type="SUPFAM" id="SSF55931">
    <property type="entry name" value="Glutamine synthetase/guanido kinase"/>
    <property type="match status" value="1"/>
</dbReference>
<evidence type="ECO:0000256" key="6">
    <source>
        <dbReference type="ARBA" id="ARBA00022842"/>
    </source>
</evidence>
<evidence type="ECO:0000313" key="12">
    <source>
        <dbReference type="Proteomes" id="UP001335737"/>
    </source>
</evidence>
<dbReference type="InterPro" id="IPR008146">
    <property type="entry name" value="Gln_synth_cat_dom"/>
</dbReference>
<keyword evidence="3 11" id="KW-0436">Ligase</keyword>
<proteinExistence type="inferred from homology"/>
<evidence type="ECO:0000313" key="11">
    <source>
        <dbReference type="EMBL" id="MEC5423233.1"/>
    </source>
</evidence>
<dbReference type="EC" id="6.3.1.-" evidence="11"/>
<accession>A0ABU6KDM4</accession>
<sequence length="454" mass="51200">MFTTENDQAKNTVLEIVEKENIEFIRVEFLDYTGVTRGRTIRKGSLKSAMDKGVNFSTAIMSFNVFDEFIPNGMYGSNDGDFFAVPDPKTFAVIPYRKNTARMLCDLVDENGDPWKGCPRNALKGLLNKVESILGGKLNMAYEQEAYLLEEKNGQISPADDSHCFSTDGVDIQEDFVQDFVYSLEAMGVETEQISSEYGPGQLEINLKYTDALKATDDQVTFIHLFKQLARKKGKIGTLMPKPFEHLPGSGLHVHMSLYNEDGENLFENITDQRGLDLSQDAYYFIGGLLKHGRSLVAIGAPSFNSYKRMLPGSWAPAHICYGDANRSVLVRVPEKRRERRFEFRGADGTCNPYLLSTSLLAAGLDGIQNKIDPGDPIREDVSNLNEIELKELGVSWVPRNLNEALKSLEEDTILADTIGRDIWSEFINVKRNEWEKYSKHVSDWELATMSKMY</sequence>
<dbReference type="EMBL" id="JARZFX010000002">
    <property type="protein sequence ID" value="MEC5423233.1"/>
    <property type="molecule type" value="Genomic_DNA"/>
</dbReference>
<dbReference type="PROSITE" id="PS00181">
    <property type="entry name" value="GLNA_ATP"/>
    <property type="match status" value="1"/>
</dbReference>
<keyword evidence="6" id="KW-0460">Magnesium</keyword>
<dbReference type="RefSeq" id="WP_327606791.1">
    <property type="nucleotide sequence ID" value="NZ_JARZFX010000002.1"/>
</dbReference>
<evidence type="ECO:0000256" key="5">
    <source>
        <dbReference type="ARBA" id="ARBA00022840"/>
    </source>
</evidence>
<protein>
    <submittedName>
        <fullName evidence="11">Glutamine synthetase family protein</fullName>
        <ecNumber evidence="11">6.3.1.-</ecNumber>
    </submittedName>
</protein>
<dbReference type="Pfam" id="PF00120">
    <property type="entry name" value="Gln-synt_C"/>
    <property type="match status" value="1"/>
</dbReference>
<dbReference type="Pfam" id="PF16952">
    <property type="entry name" value="Gln-synt_N_2"/>
    <property type="match status" value="1"/>
</dbReference>
<keyword evidence="12" id="KW-1185">Reference proteome</keyword>
<dbReference type="InterPro" id="IPR027303">
    <property type="entry name" value="Gln_synth_gly_rich_site"/>
</dbReference>
<dbReference type="InterPro" id="IPR036651">
    <property type="entry name" value="Gln_synt_N_sf"/>
</dbReference>
<evidence type="ECO:0000256" key="1">
    <source>
        <dbReference type="ARBA" id="ARBA00001946"/>
    </source>
</evidence>
<evidence type="ECO:0000256" key="4">
    <source>
        <dbReference type="ARBA" id="ARBA00022741"/>
    </source>
</evidence>
<dbReference type="InterPro" id="IPR014746">
    <property type="entry name" value="Gln_synth/guanido_kin_cat_dom"/>
</dbReference>
<feature type="domain" description="GS catalytic" evidence="10">
    <location>
        <begin position="119"/>
        <end position="454"/>
    </location>
</feature>
<evidence type="ECO:0000256" key="3">
    <source>
        <dbReference type="ARBA" id="ARBA00022598"/>
    </source>
</evidence>
<comment type="similarity">
    <text evidence="2 7 8">Belongs to the glutamine synthetase family.</text>
</comment>
<dbReference type="Proteomes" id="UP001335737">
    <property type="component" value="Unassembled WGS sequence"/>
</dbReference>
<comment type="cofactor">
    <cofactor evidence="1">
        <name>Mg(2+)</name>
        <dbReference type="ChEBI" id="CHEBI:18420"/>
    </cofactor>
</comment>